<evidence type="ECO:0000256" key="1">
    <source>
        <dbReference type="ARBA" id="ARBA00001971"/>
    </source>
</evidence>
<evidence type="ECO:0000256" key="3">
    <source>
        <dbReference type="ARBA" id="ARBA00004174"/>
    </source>
</evidence>
<dbReference type="InterPro" id="IPR002401">
    <property type="entry name" value="Cyt_P450_E_grp-I"/>
</dbReference>
<evidence type="ECO:0000256" key="8">
    <source>
        <dbReference type="ARBA" id="ARBA00022824"/>
    </source>
</evidence>
<evidence type="ECO:0008006" key="19">
    <source>
        <dbReference type="Google" id="ProtNLM"/>
    </source>
</evidence>
<feature type="binding site" description="axial binding residue" evidence="14">
    <location>
        <position position="426"/>
    </location>
    <ligand>
        <name>heme</name>
        <dbReference type="ChEBI" id="CHEBI:30413"/>
    </ligand>
    <ligandPart>
        <name>Fe</name>
        <dbReference type="ChEBI" id="CHEBI:18248"/>
    </ligandPart>
</feature>
<keyword evidence="12 15" id="KW-0503">Monooxygenase</keyword>
<dbReference type="PRINTS" id="PR00385">
    <property type="entry name" value="P450"/>
</dbReference>
<dbReference type="GO" id="GO:0020037">
    <property type="term" value="F:heme binding"/>
    <property type="evidence" value="ECO:0007669"/>
    <property type="project" value="InterPro"/>
</dbReference>
<evidence type="ECO:0000256" key="13">
    <source>
        <dbReference type="ARBA" id="ARBA00023136"/>
    </source>
</evidence>
<evidence type="ECO:0000256" key="16">
    <source>
        <dbReference type="SAM" id="SignalP"/>
    </source>
</evidence>
<dbReference type="PANTHER" id="PTHR24300:SF376">
    <property type="entry name" value="CYTOCHROME P450 15A1"/>
    <property type="match status" value="1"/>
</dbReference>
<reference evidence="17" key="1">
    <citation type="submission" date="2021-12" db="EMBL/GenBank/DDBJ databases">
        <authorList>
            <person name="Martin H S."/>
        </authorList>
    </citation>
    <scope>NUCLEOTIDE SEQUENCE</scope>
</reference>
<keyword evidence="11 14" id="KW-0408">Iron</keyword>
<comment type="cofactor">
    <cofactor evidence="1 14">
        <name>heme</name>
        <dbReference type="ChEBI" id="CHEBI:30413"/>
    </cofactor>
</comment>
<dbReference type="InterPro" id="IPR017972">
    <property type="entry name" value="Cyt_P450_CS"/>
</dbReference>
<evidence type="ECO:0000256" key="6">
    <source>
        <dbReference type="ARBA" id="ARBA00022617"/>
    </source>
</evidence>
<evidence type="ECO:0000313" key="18">
    <source>
        <dbReference type="Proteomes" id="UP000838878"/>
    </source>
</evidence>
<dbReference type="GO" id="GO:0005506">
    <property type="term" value="F:iron ion binding"/>
    <property type="evidence" value="ECO:0007669"/>
    <property type="project" value="InterPro"/>
</dbReference>
<comment type="function">
    <text evidence="2">May be involved in the metabolism of insect hormones and in the breakdown of synthetic insecticides.</text>
</comment>
<sequence length="480" mass="55051">MLLWLLILLFIFLLWIAKQVAKPKNYPPGPRWYPFFGCNNIILSRIPQYGSQWKVISEMAKEYSTDVLGLKMGQENVVVVFGEKNIRQVSCDKEFDARPDSFTLRLRCLGQRKGITFVDGPLWREHRMFTMKNLRNQGLGKLSMDSDIHNALNNVLSYIEKSNGNPINIKAIISMNVMNIYWKYIADDQKLLNFINLLNERTKVSTMAGGWLNQWPWLRFLAPEWSGYAPIKRMNAQMTEIINDSIKRHLDKDGMGTDFMYSFLEEMHNQTPTYTVDQLRGICLDFLIAGAQTVGNTFGFIILSAIRNRDIQDKVHNEIVNNLCDVLPSWDDSRRLIYTSAFVAEVQRFYTLAPFSGPRRVLTDVQIGKYTVPKGTTVLVSLGDLHSDSRHWDEPSKFNPGRFIDSNGTFNISAPWHPFGIGRRKCPGQPLAKAALFIILVGILQKYRIESYNGVLPSDEPIIGLLSEPRPFDARFIKRV</sequence>
<dbReference type="AlphaFoldDB" id="A0A8J9UAH6"/>
<evidence type="ECO:0000313" key="17">
    <source>
        <dbReference type="EMBL" id="CAH0716014.1"/>
    </source>
</evidence>
<evidence type="ECO:0000256" key="15">
    <source>
        <dbReference type="RuleBase" id="RU000461"/>
    </source>
</evidence>
<keyword evidence="18" id="KW-1185">Reference proteome</keyword>
<dbReference type="Gene3D" id="1.10.630.10">
    <property type="entry name" value="Cytochrome P450"/>
    <property type="match status" value="1"/>
</dbReference>
<keyword evidence="6 14" id="KW-0349">Heme</keyword>
<dbReference type="Proteomes" id="UP000838878">
    <property type="component" value="Chromosome 11"/>
</dbReference>
<name>A0A8J9UAH6_9NEOP</name>
<organism evidence="17 18">
    <name type="scientific">Brenthis ino</name>
    <name type="common">lesser marbled fritillary</name>
    <dbReference type="NCBI Taxonomy" id="405034"/>
    <lineage>
        <taxon>Eukaryota</taxon>
        <taxon>Metazoa</taxon>
        <taxon>Ecdysozoa</taxon>
        <taxon>Arthropoda</taxon>
        <taxon>Hexapoda</taxon>
        <taxon>Insecta</taxon>
        <taxon>Pterygota</taxon>
        <taxon>Neoptera</taxon>
        <taxon>Endopterygota</taxon>
        <taxon>Lepidoptera</taxon>
        <taxon>Glossata</taxon>
        <taxon>Ditrysia</taxon>
        <taxon>Papilionoidea</taxon>
        <taxon>Nymphalidae</taxon>
        <taxon>Heliconiinae</taxon>
        <taxon>Argynnini</taxon>
        <taxon>Brenthis</taxon>
    </lineage>
</organism>
<evidence type="ECO:0000256" key="11">
    <source>
        <dbReference type="ARBA" id="ARBA00023004"/>
    </source>
</evidence>
<proteinExistence type="inferred from homology"/>
<evidence type="ECO:0000256" key="5">
    <source>
        <dbReference type="ARBA" id="ARBA00010617"/>
    </source>
</evidence>
<keyword evidence="16" id="KW-0732">Signal</keyword>
<protein>
    <recommendedName>
        <fullName evidence="19">Cytochrome P450</fullName>
    </recommendedName>
</protein>
<dbReference type="GO" id="GO:0006082">
    <property type="term" value="P:organic acid metabolic process"/>
    <property type="evidence" value="ECO:0007669"/>
    <property type="project" value="TreeGrafter"/>
</dbReference>
<dbReference type="FunFam" id="1.10.630.10:FF:000238">
    <property type="entry name" value="Cytochrome P450 2A6"/>
    <property type="match status" value="1"/>
</dbReference>
<keyword evidence="9" id="KW-0492">Microsome</keyword>
<dbReference type="EMBL" id="OV170231">
    <property type="protein sequence ID" value="CAH0716014.1"/>
    <property type="molecule type" value="Genomic_DNA"/>
</dbReference>
<dbReference type="PROSITE" id="PS00086">
    <property type="entry name" value="CYTOCHROME_P450"/>
    <property type="match status" value="1"/>
</dbReference>
<dbReference type="SUPFAM" id="SSF48264">
    <property type="entry name" value="Cytochrome P450"/>
    <property type="match status" value="1"/>
</dbReference>
<accession>A0A8J9UAH6</accession>
<dbReference type="Pfam" id="PF00067">
    <property type="entry name" value="p450"/>
    <property type="match status" value="1"/>
</dbReference>
<evidence type="ECO:0000256" key="2">
    <source>
        <dbReference type="ARBA" id="ARBA00003690"/>
    </source>
</evidence>
<dbReference type="PANTHER" id="PTHR24300">
    <property type="entry name" value="CYTOCHROME P450 508A4-RELATED"/>
    <property type="match status" value="1"/>
</dbReference>
<keyword evidence="7 14" id="KW-0479">Metal-binding</keyword>
<evidence type="ECO:0000256" key="4">
    <source>
        <dbReference type="ARBA" id="ARBA00004406"/>
    </source>
</evidence>
<feature type="non-terminal residue" evidence="17">
    <location>
        <position position="480"/>
    </location>
</feature>
<dbReference type="PRINTS" id="PR00463">
    <property type="entry name" value="EP450I"/>
</dbReference>
<keyword evidence="8" id="KW-0256">Endoplasmic reticulum</keyword>
<evidence type="ECO:0000256" key="14">
    <source>
        <dbReference type="PIRSR" id="PIRSR602401-1"/>
    </source>
</evidence>
<dbReference type="OrthoDB" id="3934656at2759"/>
<comment type="similarity">
    <text evidence="5 15">Belongs to the cytochrome P450 family.</text>
</comment>
<dbReference type="GO" id="GO:0016712">
    <property type="term" value="F:oxidoreductase activity, acting on paired donors, with incorporation or reduction of molecular oxygen, reduced flavin or flavoprotein as one donor, and incorporation of one atom of oxygen"/>
    <property type="evidence" value="ECO:0007669"/>
    <property type="project" value="TreeGrafter"/>
</dbReference>
<dbReference type="GO" id="GO:0005789">
    <property type="term" value="C:endoplasmic reticulum membrane"/>
    <property type="evidence" value="ECO:0007669"/>
    <property type="project" value="UniProtKB-SubCell"/>
</dbReference>
<keyword evidence="10 15" id="KW-0560">Oxidoreductase</keyword>
<feature type="chain" id="PRO_5035459606" description="Cytochrome P450" evidence="16">
    <location>
        <begin position="18"/>
        <end position="480"/>
    </location>
</feature>
<evidence type="ECO:0000256" key="9">
    <source>
        <dbReference type="ARBA" id="ARBA00022848"/>
    </source>
</evidence>
<comment type="subcellular location">
    <subcellularLocation>
        <location evidence="4">Endoplasmic reticulum membrane</location>
        <topology evidence="4">Peripheral membrane protein</topology>
    </subcellularLocation>
    <subcellularLocation>
        <location evidence="3">Microsome membrane</location>
        <topology evidence="3">Peripheral membrane protein</topology>
    </subcellularLocation>
</comment>
<evidence type="ECO:0000256" key="7">
    <source>
        <dbReference type="ARBA" id="ARBA00022723"/>
    </source>
</evidence>
<dbReference type="GO" id="GO:0006805">
    <property type="term" value="P:xenobiotic metabolic process"/>
    <property type="evidence" value="ECO:0007669"/>
    <property type="project" value="TreeGrafter"/>
</dbReference>
<dbReference type="InterPro" id="IPR001128">
    <property type="entry name" value="Cyt_P450"/>
</dbReference>
<dbReference type="InterPro" id="IPR036396">
    <property type="entry name" value="Cyt_P450_sf"/>
</dbReference>
<keyword evidence="13" id="KW-0472">Membrane</keyword>
<dbReference type="GO" id="GO:0008395">
    <property type="term" value="F:steroid hydroxylase activity"/>
    <property type="evidence" value="ECO:0007669"/>
    <property type="project" value="TreeGrafter"/>
</dbReference>
<dbReference type="InterPro" id="IPR050182">
    <property type="entry name" value="Cytochrome_P450_fam2"/>
</dbReference>
<feature type="signal peptide" evidence="16">
    <location>
        <begin position="1"/>
        <end position="17"/>
    </location>
</feature>
<evidence type="ECO:0000256" key="12">
    <source>
        <dbReference type="ARBA" id="ARBA00023033"/>
    </source>
</evidence>
<evidence type="ECO:0000256" key="10">
    <source>
        <dbReference type="ARBA" id="ARBA00023002"/>
    </source>
</evidence>
<gene>
    <name evidence="17" type="ORF">BINO364_LOCUS2860</name>
</gene>